<dbReference type="AlphaFoldDB" id="A0AA36BIN4"/>
<sequence length="74" mass="8547">MWTPMSLRGLGGGRDIAILHQYVNHNDHGLLPFFSWENCLSEHHKFDRHFKPYSTLTMVGQNFSFLTCYTEAGS</sequence>
<evidence type="ECO:0000313" key="2">
    <source>
        <dbReference type="Proteomes" id="UP001162480"/>
    </source>
</evidence>
<reference evidence="1" key="1">
    <citation type="submission" date="2023-08" db="EMBL/GenBank/DDBJ databases">
        <authorList>
            <person name="Alioto T."/>
            <person name="Alioto T."/>
            <person name="Gomez Garrido J."/>
        </authorList>
    </citation>
    <scope>NUCLEOTIDE SEQUENCE</scope>
</reference>
<proteinExistence type="predicted"/>
<keyword evidence="2" id="KW-1185">Reference proteome</keyword>
<organism evidence="1 2">
    <name type="scientific">Octopus vulgaris</name>
    <name type="common">Common octopus</name>
    <dbReference type="NCBI Taxonomy" id="6645"/>
    <lineage>
        <taxon>Eukaryota</taxon>
        <taxon>Metazoa</taxon>
        <taxon>Spiralia</taxon>
        <taxon>Lophotrochozoa</taxon>
        <taxon>Mollusca</taxon>
        <taxon>Cephalopoda</taxon>
        <taxon>Coleoidea</taxon>
        <taxon>Octopodiformes</taxon>
        <taxon>Octopoda</taxon>
        <taxon>Incirrata</taxon>
        <taxon>Octopodidae</taxon>
        <taxon>Octopus</taxon>
    </lineage>
</organism>
<accession>A0AA36BIN4</accession>
<dbReference type="EMBL" id="OX597829">
    <property type="protein sequence ID" value="CAI9734397.1"/>
    <property type="molecule type" value="Genomic_DNA"/>
</dbReference>
<dbReference type="Proteomes" id="UP001162480">
    <property type="component" value="Chromosome 16"/>
</dbReference>
<evidence type="ECO:0000313" key="1">
    <source>
        <dbReference type="EMBL" id="CAI9734397.1"/>
    </source>
</evidence>
<protein>
    <submittedName>
        <fullName evidence="1">Uncharacterized protein</fullName>
    </submittedName>
</protein>
<name>A0AA36BIN4_OCTVU</name>
<gene>
    <name evidence="1" type="ORF">OCTVUL_1B027422</name>
</gene>